<dbReference type="AlphaFoldDB" id="J4UE94"/>
<evidence type="ECO:0000313" key="2">
    <source>
        <dbReference type="Proteomes" id="UP000002748"/>
    </source>
</evidence>
<comment type="caution">
    <text evidence="1">The sequence shown here is derived from an EMBL/GenBank/DDBJ whole genome shotgun (WGS) entry which is preliminary data.</text>
</comment>
<dbReference type="RefSeq" id="XP_014179938.1">
    <property type="nucleotide sequence ID" value="XM_014324463.1"/>
</dbReference>
<protein>
    <submittedName>
        <fullName evidence="1">Uncharacterized protein</fullName>
    </submittedName>
</protein>
<dbReference type="EMBL" id="ALBS01000170">
    <property type="protein sequence ID" value="EJT49520.1"/>
    <property type="molecule type" value="Genomic_DNA"/>
</dbReference>
<sequence>MTQLKPQSRLSAVKSGTDALIRSDAPHFPRTPDITLNVNNRNSRTHPASFYDGHEFQSVANVLLRLEKAGCEVWAIAFNGNTLDVTVNAYDPYWLDKYDSSRPDPPDRDGREFPSRLLESIPPTRLPEEFRIIVFKDSLAYRLDYILAYPTPYLCHIPHSMSPLSGSESPVEDEDRYVGPQVPDIKLNINNRYSLTKPSGFYDALEQMSVANILIRLERAGCDIWSIAFNGNTLDVTVIAYDDDWFENFNKTRGDKPHEEQTSAGALEPREQGFEMECWTELRLWPLHDTTRGDSAH</sequence>
<reference evidence="1 2" key="1">
    <citation type="journal article" date="2012" name="Eukaryot. Cell">
        <title>Draft genome sequence of CBS 2479, the standard type strain of Trichosporon asahii.</title>
        <authorList>
            <person name="Yang R.Y."/>
            <person name="Li H.T."/>
            <person name="Zhu H."/>
            <person name="Zhou G.P."/>
            <person name="Wang M."/>
            <person name="Wang L."/>
        </authorList>
    </citation>
    <scope>NUCLEOTIDE SEQUENCE [LARGE SCALE GENOMIC DNA]</scope>
    <source>
        <strain evidence="2">ATCC 90039 / CBS 2479 / JCM 2466 / KCTC 7840 / NCYC 2677 / UAMH 7654</strain>
    </source>
</reference>
<dbReference type="VEuPathDB" id="FungiDB:A1Q1_01424"/>
<accession>J4UE94</accession>
<organism evidence="1 2">
    <name type="scientific">Trichosporon asahii var. asahii (strain ATCC 90039 / CBS 2479 / JCM 2466 / KCTC 7840 / NBRC 103889/ NCYC 2677 / UAMH 7654)</name>
    <name type="common">Yeast</name>
    <dbReference type="NCBI Taxonomy" id="1186058"/>
    <lineage>
        <taxon>Eukaryota</taxon>
        <taxon>Fungi</taxon>
        <taxon>Dikarya</taxon>
        <taxon>Basidiomycota</taxon>
        <taxon>Agaricomycotina</taxon>
        <taxon>Tremellomycetes</taxon>
        <taxon>Trichosporonales</taxon>
        <taxon>Trichosporonaceae</taxon>
        <taxon>Trichosporon</taxon>
    </lineage>
</organism>
<name>J4UE94_TRIAS</name>
<dbReference type="KEGG" id="tasa:A1Q1_01424"/>
<proteinExistence type="predicted"/>
<dbReference type="HOGENOM" id="CLU_937462_0_0_1"/>
<dbReference type="Proteomes" id="UP000002748">
    <property type="component" value="Unassembled WGS sequence"/>
</dbReference>
<evidence type="ECO:0000313" key="1">
    <source>
        <dbReference type="EMBL" id="EJT49520.1"/>
    </source>
</evidence>
<dbReference type="GeneID" id="25984938"/>
<gene>
    <name evidence="1" type="ORF">A1Q1_01424</name>
</gene>